<dbReference type="PANTHER" id="PTHR21039:SF0">
    <property type="entry name" value="HISTIDINOL-PHOSPHATASE"/>
    <property type="match status" value="1"/>
</dbReference>
<dbReference type="EC" id="3.1.3.15" evidence="3 8"/>
<dbReference type="SUPFAM" id="SSF89550">
    <property type="entry name" value="PHP domain-like"/>
    <property type="match status" value="1"/>
</dbReference>
<dbReference type="GO" id="GO:0004401">
    <property type="term" value="F:histidinol-phosphatase activity"/>
    <property type="evidence" value="ECO:0007669"/>
    <property type="project" value="UniProtKB-UniRule"/>
</dbReference>
<evidence type="ECO:0000259" key="9">
    <source>
        <dbReference type="Pfam" id="PF02811"/>
    </source>
</evidence>
<dbReference type="RefSeq" id="WP_029335264.1">
    <property type="nucleotide sequence ID" value="NZ_UGGP01000001.1"/>
</dbReference>
<dbReference type="Gene3D" id="3.20.20.140">
    <property type="entry name" value="Metal-dependent hydrolases"/>
    <property type="match status" value="1"/>
</dbReference>
<evidence type="ECO:0000256" key="5">
    <source>
        <dbReference type="ARBA" id="ARBA00022801"/>
    </source>
</evidence>
<comment type="pathway">
    <text evidence="1 8">Amino-acid biosynthesis; L-histidine biosynthesis; L-histidine from 5-phospho-alpha-D-ribose 1-diphosphate: step 8/9.</text>
</comment>
<keyword evidence="6 8" id="KW-0368">Histidine biosynthesis</keyword>
<dbReference type="STRING" id="1397694.GCA_000702585_02194"/>
<dbReference type="OrthoDB" id="9775255at2"/>
<comment type="similarity">
    <text evidence="2 8">Belongs to the PHP hydrolase family. HisK subfamily.</text>
</comment>
<dbReference type="NCBIfam" id="NF005996">
    <property type="entry name" value="PRK08123.1"/>
    <property type="match status" value="1"/>
</dbReference>
<dbReference type="SMR" id="A0A377FUA4"/>
<dbReference type="CDD" id="cd12110">
    <property type="entry name" value="PHP_HisPPase_Hisj_like"/>
    <property type="match status" value="1"/>
</dbReference>
<dbReference type="NCBIfam" id="TIGR01856">
    <property type="entry name" value="hisJ_fam"/>
    <property type="match status" value="1"/>
</dbReference>
<dbReference type="InterPro" id="IPR004013">
    <property type="entry name" value="PHP_dom"/>
</dbReference>
<accession>A0A377FUA4</accession>
<evidence type="ECO:0000256" key="1">
    <source>
        <dbReference type="ARBA" id="ARBA00004970"/>
    </source>
</evidence>
<evidence type="ECO:0000256" key="4">
    <source>
        <dbReference type="ARBA" id="ARBA00022605"/>
    </source>
</evidence>
<evidence type="ECO:0000256" key="3">
    <source>
        <dbReference type="ARBA" id="ARBA00013085"/>
    </source>
</evidence>
<sequence length="271" mass="30678">MIDFTHDGHIHTPFCPHGSRDALEAYVAAARARGLKTITFTEHAPFPKRFTDPVPDQDSAMALDVLPRYLDAIQQLKQSYAGELDIRVGLEIDFVPGFAEETISLLEPYAAALDETILSQHFLLIEDEYFPVDFSLETFDVLVERLGSFEAVVRAYYESLEAGLKFEWERLNVKRIGHLDLPIKYEKQYVWEREHVKDVEKRLLRTIQAHGFGLDLNTAGLRKVDCGRVYAEAVATEAITLGIPLVLGSDAHVAIDVGRNFEDIQKKATFR</sequence>
<protein>
    <recommendedName>
        <fullName evidence="3 8">Histidinol-phosphatase</fullName>
        <shortName evidence="8">HolPase</shortName>
        <ecNumber evidence="3 8">3.1.3.15</ecNumber>
    </recommendedName>
</protein>
<evidence type="ECO:0000313" key="11">
    <source>
        <dbReference type="Proteomes" id="UP000254060"/>
    </source>
</evidence>
<evidence type="ECO:0000256" key="6">
    <source>
        <dbReference type="ARBA" id="ARBA00023102"/>
    </source>
</evidence>
<feature type="domain" description="PHP" evidence="9">
    <location>
        <begin position="7"/>
        <end position="219"/>
    </location>
</feature>
<evidence type="ECO:0000313" key="10">
    <source>
        <dbReference type="EMBL" id="STO08328.1"/>
    </source>
</evidence>
<organism evidence="10 11">
    <name type="scientific">Exiguobacterium aurantiacum</name>
    <dbReference type="NCBI Taxonomy" id="33987"/>
    <lineage>
        <taxon>Bacteria</taxon>
        <taxon>Bacillati</taxon>
        <taxon>Bacillota</taxon>
        <taxon>Bacilli</taxon>
        <taxon>Bacillales</taxon>
        <taxon>Bacillales Family XII. Incertae Sedis</taxon>
        <taxon>Exiguobacterium</taxon>
    </lineage>
</organism>
<evidence type="ECO:0000256" key="7">
    <source>
        <dbReference type="ARBA" id="ARBA00049158"/>
    </source>
</evidence>
<dbReference type="EMBL" id="UGGP01000001">
    <property type="protein sequence ID" value="STO08328.1"/>
    <property type="molecule type" value="Genomic_DNA"/>
</dbReference>
<dbReference type="GO" id="GO:0000105">
    <property type="term" value="P:L-histidine biosynthetic process"/>
    <property type="evidence" value="ECO:0007669"/>
    <property type="project" value="UniProtKB-UniRule"/>
</dbReference>
<dbReference type="GO" id="GO:0005737">
    <property type="term" value="C:cytoplasm"/>
    <property type="evidence" value="ECO:0007669"/>
    <property type="project" value="TreeGrafter"/>
</dbReference>
<dbReference type="Pfam" id="PF02811">
    <property type="entry name" value="PHP"/>
    <property type="match status" value="1"/>
</dbReference>
<keyword evidence="5 8" id="KW-0378">Hydrolase</keyword>
<proteinExistence type="inferred from homology"/>
<keyword evidence="4 8" id="KW-0028">Amino-acid biosynthesis</keyword>
<gene>
    <name evidence="10" type="primary">hisK</name>
    <name evidence="10" type="ORF">NCTC13163_01698</name>
</gene>
<dbReference type="PANTHER" id="PTHR21039">
    <property type="entry name" value="HISTIDINOL PHOSPHATASE-RELATED"/>
    <property type="match status" value="1"/>
</dbReference>
<dbReference type="InterPro" id="IPR010140">
    <property type="entry name" value="Histidinol_P_phosphatase_HisJ"/>
</dbReference>
<reference evidence="10 11" key="1">
    <citation type="submission" date="2018-06" db="EMBL/GenBank/DDBJ databases">
        <authorList>
            <consortium name="Pathogen Informatics"/>
            <person name="Doyle S."/>
        </authorList>
    </citation>
    <scope>NUCLEOTIDE SEQUENCE [LARGE SCALE GENOMIC DNA]</scope>
    <source>
        <strain evidence="10 11">NCTC13163</strain>
    </source>
</reference>
<name>A0A377FUA4_9BACL</name>
<dbReference type="AlphaFoldDB" id="A0A377FUA4"/>
<dbReference type="Proteomes" id="UP000254060">
    <property type="component" value="Unassembled WGS sequence"/>
</dbReference>
<evidence type="ECO:0000256" key="2">
    <source>
        <dbReference type="ARBA" id="ARBA00009152"/>
    </source>
</evidence>
<evidence type="ECO:0000256" key="8">
    <source>
        <dbReference type="RuleBase" id="RU366003"/>
    </source>
</evidence>
<dbReference type="InterPro" id="IPR016195">
    <property type="entry name" value="Pol/histidinol_Pase-like"/>
</dbReference>
<comment type="catalytic activity">
    <reaction evidence="7 8">
        <text>L-histidinol phosphate + H2O = L-histidinol + phosphate</text>
        <dbReference type="Rhea" id="RHEA:14465"/>
        <dbReference type="ChEBI" id="CHEBI:15377"/>
        <dbReference type="ChEBI" id="CHEBI:43474"/>
        <dbReference type="ChEBI" id="CHEBI:57699"/>
        <dbReference type="ChEBI" id="CHEBI:57980"/>
        <dbReference type="EC" id="3.1.3.15"/>
    </reaction>
</comment>
<dbReference type="UniPathway" id="UPA00031">
    <property type="reaction ID" value="UER00013"/>
</dbReference>